<protein>
    <submittedName>
        <fullName evidence="1">Uncharacterized protein</fullName>
    </submittedName>
</protein>
<sequence length="651" mass="73183">MRQPSRNQDDGGESSSTPDRYAALQRKLDLLGKVHADAKKSYQGDLERLKGELQRTQKINNEQSDRIDKLKRQNDALDVRIQDLKQASLTDQAELKDMRVKLRMAEQEKAQLSSKQVAAGDAKKALHNLEARRREELRERERQTADLSKAVASEKKRREAAEAMLQEAAGKAEKEVRESRASAQRFETQVKEAKAQAERAQTALRNSREETSNKEEDLLEQLDALRMLLTRVAKQYGALAAATVPKAKYDHLEREHNSSQFRVFRLQRKLANSEDQVAQLAGLIRHTQDANDLLKAEAREAEREHAFYASALRQSALPSRDAGASTDVGLAEDLASAHADTLSFDRDMQEMRAATAENSFRYYRGFGREVMYAFRVAVEDWEKDSAQAHAHVAERDSARSARDAALGDVQALRTELLEAQRQAVELTGSVEIGKAREAALAQKIEAAETMARQDAATHLRALQKEKEITQKHATTVRMHKMAEEALRAEIEQLTTELTDAERYQEAYYSLADEVGTLAARNVLAEGEAVKLSNFVAEILSHNNPAQRIMYLDRIRRELAETKQDLLLTARERDAAHARENALQNELAMYIAVPGDLKAKTNITRVTRIPLATQSLNVKAGGEYFRAEAEEASIDPRHFADVSGEMTMDELM</sequence>
<evidence type="ECO:0000313" key="2">
    <source>
        <dbReference type="Proteomes" id="UP000814033"/>
    </source>
</evidence>
<evidence type="ECO:0000313" key="1">
    <source>
        <dbReference type="EMBL" id="KAI0046068.1"/>
    </source>
</evidence>
<dbReference type="Proteomes" id="UP000814033">
    <property type="component" value="Unassembled WGS sequence"/>
</dbReference>
<gene>
    <name evidence="1" type="ORF">FA95DRAFT_1520723</name>
</gene>
<accession>A0ACB8RPM7</accession>
<organism evidence="1 2">
    <name type="scientific">Auriscalpium vulgare</name>
    <dbReference type="NCBI Taxonomy" id="40419"/>
    <lineage>
        <taxon>Eukaryota</taxon>
        <taxon>Fungi</taxon>
        <taxon>Dikarya</taxon>
        <taxon>Basidiomycota</taxon>
        <taxon>Agaricomycotina</taxon>
        <taxon>Agaricomycetes</taxon>
        <taxon>Russulales</taxon>
        <taxon>Auriscalpiaceae</taxon>
        <taxon>Auriscalpium</taxon>
    </lineage>
</organism>
<comment type="caution">
    <text evidence="1">The sequence shown here is derived from an EMBL/GenBank/DDBJ whole genome shotgun (WGS) entry which is preliminary data.</text>
</comment>
<name>A0ACB8RPM7_9AGAM</name>
<reference evidence="1" key="2">
    <citation type="journal article" date="2022" name="New Phytol.">
        <title>Evolutionary transition to the ectomycorrhizal habit in the genomes of a hyperdiverse lineage of mushroom-forming fungi.</title>
        <authorList>
            <person name="Looney B."/>
            <person name="Miyauchi S."/>
            <person name="Morin E."/>
            <person name="Drula E."/>
            <person name="Courty P.E."/>
            <person name="Kohler A."/>
            <person name="Kuo A."/>
            <person name="LaButti K."/>
            <person name="Pangilinan J."/>
            <person name="Lipzen A."/>
            <person name="Riley R."/>
            <person name="Andreopoulos W."/>
            <person name="He G."/>
            <person name="Johnson J."/>
            <person name="Nolan M."/>
            <person name="Tritt A."/>
            <person name="Barry K.W."/>
            <person name="Grigoriev I.V."/>
            <person name="Nagy L.G."/>
            <person name="Hibbett D."/>
            <person name="Henrissat B."/>
            <person name="Matheny P.B."/>
            <person name="Labbe J."/>
            <person name="Martin F.M."/>
        </authorList>
    </citation>
    <scope>NUCLEOTIDE SEQUENCE</scope>
    <source>
        <strain evidence="1">FP105234-sp</strain>
    </source>
</reference>
<keyword evidence="2" id="KW-1185">Reference proteome</keyword>
<proteinExistence type="predicted"/>
<dbReference type="EMBL" id="MU275935">
    <property type="protein sequence ID" value="KAI0046068.1"/>
    <property type="molecule type" value="Genomic_DNA"/>
</dbReference>
<reference evidence="1" key="1">
    <citation type="submission" date="2021-02" db="EMBL/GenBank/DDBJ databases">
        <authorList>
            <consortium name="DOE Joint Genome Institute"/>
            <person name="Ahrendt S."/>
            <person name="Looney B.P."/>
            <person name="Miyauchi S."/>
            <person name="Morin E."/>
            <person name="Drula E."/>
            <person name="Courty P.E."/>
            <person name="Chicoki N."/>
            <person name="Fauchery L."/>
            <person name="Kohler A."/>
            <person name="Kuo A."/>
            <person name="Labutti K."/>
            <person name="Pangilinan J."/>
            <person name="Lipzen A."/>
            <person name="Riley R."/>
            <person name="Andreopoulos W."/>
            <person name="He G."/>
            <person name="Johnson J."/>
            <person name="Barry K.W."/>
            <person name="Grigoriev I.V."/>
            <person name="Nagy L."/>
            <person name="Hibbett D."/>
            <person name="Henrissat B."/>
            <person name="Matheny P.B."/>
            <person name="Labbe J."/>
            <person name="Martin F."/>
        </authorList>
    </citation>
    <scope>NUCLEOTIDE SEQUENCE</scope>
    <source>
        <strain evidence="1">FP105234-sp</strain>
    </source>
</reference>